<dbReference type="InterPro" id="IPR036013">
    <property type="entry name" value="Band_7/SPFH_dom_sf"/>
</dbReference>
<dbReference type="PRINTS" id="PR00721">
    <property type="entry name" value="STOMATIN"/>
</dbReference>
<dbReference type="CDD" id="cd08829">
    <property type="entry name" value="SPFH_paraslipin"/>
    <property type="match status" value="1"/>
</dbReference>
<dbReference type="Pfam" id="PF01145">
    <property type="entry name" value="Band_7"/>
    <property type="match status" value="1"/>
</dbReference>
<dbReference type="PANTHER" id="PTHR43327:SF10">
    <property type="entry name" value="STOMATIN-LIKE PROTEIN 2, MITOCHONDRIAL"/>
    <property type="match status" value="1"/>
</dbReference>
<dbReference type="WBParaSite" id="jg16202">
    <property type="protein sequence ID" value="jg16202"/>
    <property type="gene ID" value="jg16202"/>
</dbReference>
<evidence type="ECO:0000259" key="4">
    <source>
        <dbReference type="SMART" id="SM00244"/>
    </source>
</evidence>
<dbReference type="Pfam" id="PF16200">
    <property type="entry name" value="Band_7_C"/>
    <property type="match status" value="1"/>
</dbReference>
<dbReference type="SUPFAM" id="SSF117892">
    <property type="entry name" value="Band 7/SPFH domain"/>
    <property type="match status" value="1"/>
</dbReference>
<evidence type="ECO:0000313" key="6">
    <source>
        <dbReference type="WBParaSite" id="jg16202"/>
    </source>
</evidence>
<dbReference type="GO" id="GO:0005739">
    <property type="term" value="C:mitochondrion"/>
    <property type="evidence" value="ECO:0007669"/>
    <property type="project" value="UniProtKB-SubCell"/>
</dbReference>
<dbReference type="AlphaFoldDB" id="A0A915D5G6"/>
<dbReference type="Proteomes" id="UP000887574">
    <property type="component" value="Unplaced"/>
</dbReference>
<dbReference type="InterPro" id="IPR001107">
    <property type="entry name" value="Band_7"/>
</dbReference>
<reference evidence="6" key="1">
    <citation type="submission" date="2022-11" db="UniProtKB">
        <authorList>
            <consortium name="WormBaseParasite"/>
        </authorList>
    </citation>
    <scope>IDENTIFICATION</scope>
</reference>
<evidence type="ECO:0000256" key="3">
    <source>
        <dbReference type="ARBA" id="ARBA00023128"/>
    </source>
</evidence>
<keyword evidence="3" id="KW-0496">Mitochondrion</keyword>
<dbReference type="InterPro" id="IPR032435">
    <property type="entry name" value="STML2-like_C"/>
</dbReference>
<evidence type="ECO:0000256" key="1">
    <source>
        <dbReference type="ARBA" id="ARBA00004173"/>
    </source>
</evidence>
<proteinExistence type="inferred from homology"/>
<name>A0A915D5G6_9BILA</name>
<dbReference type="SMART" id="SM00244">
    <property type="entry name" value="PHB"/>
    <property type="match status" value="1"/>
</dbReference>
<comment type="subcellular location">
    <subcellularLocation>
        <location evidence="1">Mitochondrion</location>
    </subcellularLocation>
</comment>
<protein>
    <submittedName>
        <fullName evidence="6">Band 7 domain-containing protein</fullName>
    </submittedName>
</protein>
<dbReference type="InterPro" id="IPR050710">
    <property type="entry name" value="Band7/mec-2_domain"/>
</dbReference>
<feature type="domain" description="Band 7" evidence="4">
    <location>
        <begin position="10"/>
        <end position="154"/>
    </location>
</feature>
<dbReference type="Gene3D" id="3.30.479.30">
    <property type="entry name" value="Band 7 domain"/>
    <property type="match status" value="1"/>
</dbReference>
<evidence type="ECO:0000313" key="5">
    <source>
        <dbReference type="Proteomes" id="UP000887574"/>
    </source>
</evidence>
<dbReference type="InterPro" id="IPR001972">
    <property type="entry name" value="Stomatin_HflK_fam"/>
</dbReference>
<dbReference type="PANTHER" id="PTHR43327">
    <property type="entry name" value="STOMATIN-LIKE PROTEIN 2, MITOCHONDRIAL"/>
    <property type="match status" value="1"/>
</dbReference>
<accession>A0A915D5G6</accession>
<dbReference type="GO" id="GO:0007005">
    <property type="term" value="P:mitochondrion organization"/>
    <property type="evidence" value="ECO:0007669"/>
    <property type="project" value="TreeGrafter"/>
</dbReference>
<sequence length="305" mass="34208">MLRRKTGCNSIVNFVPTQEAWVIERMGKFHKILDPGVNFLVPFFDNISYIQTLKEQAVEIPEQEAITMDNVILDLDAVLYLRITDPYKASYGVECPIYAVTQLAQTTMRSEHLNITIVEQMNAAAEAWGLVCMRYEIRTITMPKEIQKAMMMQVEAERKKRAAIFESEGIRQSAMNVAEGQRHPEFSNLREQINQASGVAKAIELEADARKKALDEVSSALQTDGGREAANLLVAQQYVKAFENLAKSTNSMIVPANANDVNSMVSQAMMLYKQINQNGSLPSIINEKSSMASPVFFYKFGMKSC</sequence>
<organism evidence="5 6">
    <name type="scientific">Ditylenchus dipsaci</name>
    <dbReference type="NCBI Taxonomy" id="166011"/>
    <lineage>
        <taxon>Eukaryota</taxon>
        <taxon>Metazoa</taxon>
        <taxon>Ecdysozoa</taxon>
        <taxon>Nematoda</taxon>
        <taxon>Chromadorea</taxon>
        <taxon>Rhabditida</taxon>
        <taxon>Tylenchina</taxon>
        <taxon>Tylenchomorpha</taxon>
        <taxon>Sphaerularioidea</taxon>
        <taxon>Anguinidae</taxon>
        <taxon>Anguininae</taxon>
        <taxon>Ditylenchus</taxon>
    </lineage>
</organism>
<dbReference type="GO" id="GO:0016020">
    <property type="term" value="C:membrane"/>
    <property type="evidence" value="ECO:0007669"/>
    <property type="project" value="InterPro"/>
</dbReference>
<evidence type="ECO:0000256" key="2">
    <source>
        <dbReference type="ARBA" id="ARBA00008164"/>
    </source>
</evidence>
<keyword evidence="5" id="KW-1185">Reference proteome</keyword>
<comment type="similarity">
    <text evidence="2">Belongs to the band 7/mec-2 family.</text>
</comment>